<dbReference type="EMBL" id="CP044232">
    <property type="protein sequence ID" value="QEW04570.1"/>
    <property type="molecule type" value="Genomic_DNA"/>
</dbReference>
<dbReference type="Proteomes" id="UP000325516">
    <property type="component" value="Chromosome"/>
</dbReference>
<keyword evidence="3" id="KW-1185">Reference proteome</keyword>
<dbReference type="Pfam" id="PF04213">
    <property type="entry name" value="HtaA"/>
    <property type="match status" value="1"/>
</dbReference>
<evidence type="ECO:0000313" key="2">
    <source>
        <dbReference type="EMBL" id="QEW04570.1"/>
    </source>
</evidence>
<gene>
    <name evidence="2" type="ORF">F6J85_16760</name>
</gene>
<evidence type="ECO:0000259" key="1">
    <source>
        <dbReference type="Pfam" id="PF04213"/>
    </source>
</evidence>
<dbReference type="AlphaFoldDB" id="A0A5J6L829"/>
<protein>
    <recommendedName>
        <fullName evidence="1">Htaa domain-containing protein</fullName>
    </recommendedName>
</protein>
<dbReference type="InterPro" id="IPR007331">
    <property type="entry name" value="Htaa"/>
</dbReference>
<sequence>MVDVSDAEVTGPAAADASGVVPGLYWGVRDSFLRYVLGNPDGQLYGDDGVETDGDGMFRFPLRTLERTGASWRIAFGGEVRFSAHFGMLDVVLRHPVVELHETGGLLSVEGAGGVLPIVRVERAEPVLVDESWLVFPPLSTTLTPEGVAVFGDVYAAGTAFDDIRIALPADALPEEQ</sequence>
<organism evidence="2 3">
    <name type="scientific">Microbacterium lushaniae</name>
    <dbReference type="NCBI Taxonomy" id="2614639"/>
    <lineage>
        <taxon>Bacteria</taxon>
        <taxon>Bacillati</taxon>
        <taxon>Actinomycetota</taxon>
        <taxon>Actinomycetes</taxon>
        <taxon>Micrococcales</taxon>
        <taxon>Microbacteriaceae</taxon>
        <taxon>Microbacterium</taxon>
    </lineage>
</organism>
<reference evidence="3" key="1">
    <citation type="submission" date="2019-09" db="EMBL/GenBank/DDBJ databases">
        <title>Mumia zhuanghuii sp. nov. isolated from the intestinal contents of plateau pika (Ochotona curzoniae) in the Qinghai-Tibet plateau of China.</title>
        <authorList>
            <person name="Tian Z."/>
        </authorList>
    </citation>
    <scope>NUCLEOTIDE SEQUENCE [LARGE SCALE GENOMIC DNA]</scope>
    <source>
        <strain evidence="3">L-031</strain>
    </source>
</reference>
<evidence type="ECO:0000313" key="3">
    <source>
        <dbReference type="Proteomes" id="UP000325516"/>
    </source>
</evidence>
<dbReference type="KEGG" id="mlz:F6J85_16760"/>
<dbReference type="RefSeq" id="WP_150926815.1">
    <property type="nucleotide sequence ID" value="NZ_CP044232.1"/>
</dbReference>
<feature type="domain" description="Htaa" evidence="1">
    <location>
        <begin position="24"/>
        <end position="166"/>
    </location>
</feature>
<name>A0A5J6L829_9MICO</name>
<proteinExistence type="predicted"/>
<accession>A0A5J6L829</accession>